<accession>A0AAE3KVJ4</accession>
<feature type="non-terminal residue" evidence="2">
    <location>
        <position position="642"/>
    </location>
</feature>
<proteinExistence type="predicted"/>
<keyword evidence="3" id="KW-1185">Reference proteome</keyword>
<dbReference type="InterPro" id="IPR003599">
    <property type="entry name" value="Ig_sub"/>
</dbReference>
<organism evidence="2 3">
    <name type="scientific">Lacihabitans soyangensis</name>
    <dbReference type="NCBI Taxonomy" id="869394"/>
    <lineage>
        <taxon>Bacteria</taxon>
        <taxon>Pseudomonadati</taxon>
        <taxon>Bacteroidota</taxon>
        <taxon>Cytophagia</taxon>
        <taxon>Cytophagales</taxon>
        <taxon>Leadbetterellaceae</taxon>
        <taxon>Lacihabitans</taxon>
    </lineage>
</organism>
<name>A0AAE3KVJ4_9BACT</name>
<reference evidence="2 3" key="1">
    <citation type="submission" date="2018-11" db="EMBL/GenBank/DDBJ databases">
        <title>Novel bacteria species description.</title>
        <authorList>
            <person name="Han J.-H."/>
        </authorList>
    </citation>
    <scope>NUCLEOTIDE SEQUENCE [LARGE SCALE GENOMIC DNA]</scope>
    <source>
        <strain evidence="2 3">KCTC23259</strain>
    </source>
</reference>
<evidence type="ECO:0000313" key="3">
    <source>
        <dbReference type="Proteomes" id="UP001204144"/>
    </source>
</evidence>
<gene>
    <name evidence="2" type="ORF">EGI31_14945</name>
</gene>
<feature type="domain" description="Ig-like" evidence="1">
    <location>
        <begin position="121"/>
        <end position="219"/>
    </location>
</feature>
<feature type="non-terminal residue" evidence="2">
    <location>
        <position position="1"/>
    </location>
</feature>
<dbReference type="RefSeq" id="WP_255037955.1">
    <property type="nucleotide sequence ID" value="NZ_RJUF01000121.1"/>
</dbReference>
<sequence>SNTCGATNITVAATNVPNTPYYSLDGGNFTTTIGSVPVGNHTIRVSNFNAGTFECASDAFAFTVSSTPSNPTGTSNVSICNGATASLTAACANSSVVWYNASLVAIPFTGSPYVTPNLTSPTTYNVRCEDGACRSGFVTVNVTINNAPSPSITGSTNLTCSVTSVTRTASGGTSYQWSGPNSYSANTAMATINSAGTYTVTVTGANGCTATASSVVTISALPIPNPSSDSPKCAETTLSFNSASGMSTYAWTGPNSFIANTQNPSITNVTTAANGTYTLTVTDANGCTTSATTSVVINALPVPNPSSNSPVIAGGTLNLSSSGGGTYAWTGPNSFNSSLQNPSIVNVTTAASGTYSITVTNNGCSASATTLVALSEAYASNNSPICSGSTLNLSATGGVTYLWTGPNSFSSSSQNPSFTNATSSLNGVYTVVVSSSGGGTATATTAITVFDLPTVSSVGNQILCNGATTTAINFTGNNQNTVYNWTNSNSAIGLASSGTGNITSFVATNTTNTPITSTIEVTPSVTSISASQPITETFNFTGNLQTFIVPAGVTEIDITANGAQGGSNNQGVLGGLGGVASGRLAVTPGQVLNIYVGGQNGYNGGGTAGTSVCTNAIGGNGGGASDIRVGGTALADRVIVAG</sequence>
<dbReference type="InterPro" id="IPR044023">
    <property type="entry name" value="Ig_7"/>
</dbReference>
<comment type="caution">
    <text evidence="2">The sequence shown here is derived from an EMBL/GenBank/DDBJ whole genome shotgun (WGS) entry which is preliminary data.</text>
</comment>
<dbReference type="EMBL" id="RJUF01000121">
    <property type="protein sequence ID" value="MCP9764241.1"/>
    <property type="molecule type" value="Genomic_DNA"/>
</dbReference>
<dbReference type="Proteomes" id="UP001204144">
    <property type="component" value="Unassembled WGS sequence"/>
</dbReference>
<evidence type="ECO:0000313" key="2">
    <source>
        <dbReference type="EMBL" id="MCP9764241.1"/>
    </source>
</evidence>
<dbReference type="InterPro" id="IPR013783">
    <property type="entry name" value="Ig-like_fold"/>
</dbReference>
<dbReference type="Pfam" id="PF19081">
    <property type="entry name" value="Ig_7"/>
    <property type="match status" value="1"/>
</dbReference>
<evidence type="ECO:0000259" key="1">
    <source>
        <dbReference type="PROSITE" id="PS50835"/>
    </source>
</evidence>
<protein>
    <recommendedName>
        <fullName evidence="1">Ig-like domain-containing protein</fullName>
    </recommendedName>
</protein>
<dbReference type="SMART" id="SM00089">
    <property type="entry name" value="PKD"/>
    <property type="match status" value="4"/>
</dbReference>
<dbReference type="AlphaFoldDB" id="A0AAE3KVJ4"/>
<dbReference type="SMART" id="SM00409">
    <property type="entry name" value="IG"/>
    <property type="match status" value="3"/>
</dbReference>
<dbReference type="PROSITE" id="PS50835">
    <property type="entry name" value="IG_LIKE"/>
    <property type="match status" value="1"/>
</dbReference>
<dbReference type="InterPro" id="IPR022409">
    <property type="entry name" value="PKD/Chitinase_dom"/>
</dbReference>
<dbReference type="Gene3D" id="2.60.40.10">
    <property type="entry name" value="Immunoglobulins"/>
    <property type="match status" value="4"/>
</dbReference>
<dbReference type="InterPro" id="IPR007110">
    <property type="entry name" value="Ig-like_dom"/>
</dbReference>